<proteinExistence type="predicted"/>
<gene>
    <name evidence="1" type="ORF">Cpir12675_002032</name>
</gene>
<keyword evidence="2" id="KW-1185">Reference proteome</keyword>
<sequence length="113" mass="12571">MAPEEEEQKEKIPFKCIELGPGGDTLIILQEIGANHVKLHFGLTSSSDNAGPPSEVHFLVSKKHLTLASRRAENMFAGDFKEAIPNDTDGLCHWKFDPIFNTKAFEIVINTIH</sequence>
<comment type="caution">
    <text evidence="1">The sequence shown here is derived from an EMBL/GenBank/DDBJ whole genome shotgun (WGS) entry which is preliminary data.</text>
</comment>
<evidence type="ECO:0000313" key="2">
    <source>
        <dbReference type="Proteomes" id="UP001583280"/>
    </source>
</evidence>
<name>A0ABR3ZEW2_9PEZI</name>
<dbReference type="EMBL" id="JAWDJO010000036">
    <property type="protein sequence ID" value="KAL1898084.1"/>
    <property type="molecule type" value="Genomic_DNA"/>
</dbReference>
<dbReference type="Proteomes" id="UP001583280">
    <property type="component" value="Unassembled WGS sequence"/>
</dbReference>
<protein>
    <submittedName>
        <fullName evidence="1">Uncharacterized protein</fullName>
    </submittedName>
</protein>
<accession>A0ABR3ZEW2</accession>
<reference evidence="1 2" key="1">
    <citation type="journal article" date="2024" name="IMA Fungus">
        <title>IMA Genome - F19 : A genome assembly and annotation guide to empower mycologists, including annotated draft genome sequences of Ceratocystis pirilliformis, Diaporthe australafricana, Fusarium ophioides, Paecilomyces lecythidis, and Sporothrix stenoceras.</title>
        <authorList>
            <person name="Aylward J."/>
            <person name="Wilson A.M."/>
            <person name="Visagie C.M."/>
            <person name="Spraker J."/>
            <person name="Barnes I."/>
            <person name="Buitendag C."/>
            <person name="Ceriani C."/>
            <person name="Del Mar Angel L."/>
            <person name="du Plessis D."/>
            <person name="Fuchs T."/>
            <person name="Gasser K."/>
            <person name="Kramer D."/>
            <person name="Li W."/>
            <person name="Munsamy K."/>
            <person name="Piso A."/>
            <person name="Price J.L."/>
            <person name="Sonnekus B."/>
            <person name="Thomas C."/>
            <person name="van der Nest A."/>
            <person name="van Dijk A."/>
            <person name="van Heerden A."/>
            <person name="van Vuuren N."/>
            <person name="Yilmaz N."/>
            <person name="Duong T.A."/>
            <person name="van der Merwe N.A."/>
            <person name="Wingfield M.J."/>
            <person name="Wingfield B.D."/>
        </authorList>
    </citation>
    <scope>NUCLEOTIDE SEQUENCE [LARGE SCALE GENOMIC DNA]</scope>
    <source>
        <strain evidence="1 2">CMW 12675</strain>
    </source>
</reference>
<organism evidence="1 2">
    <name type="scientific">Ceratocystis pirilliformis</name>
    <dbReference type="NCBI Taxonomy" id="259994"/>
    <lineage>
        <taxon>Eukaryota</taxon>
        <taxon>Fungi</taxon>
        <taxon>Dikarya</taxon>
        <taxon>Ascomycota</taxon>
        <taxon>Pezizomycotina</taxon>
        <taxon>Sordariomycetes</taxon>
        <taxon>Hypocreomycetidae</taxon>
        <taxon>Microascales</taxon>
        <taxon>Ceratocystidaceae</taxon>
        <taxon>Ceratocystis</taxon>
    </lineage>
</organism>
<evidence type="ECO:0000313" key="1">
    <source>
        <dbReference type="EMBL" id="KAL1898084.1"/>
    </source>
</evidence>